<dbReference type="PANTHER" id="PTHR27002">
    <property type="entry name" value="RECEPTOR-LIKE SERINE/THREONINE-PROTEIN KINASE SD1-8"/>
    <property type="match status" value="1"/>
</dbReference>
<keyword evidence="3" id="KW-0808">Transferase</keyword>
<organism evidence="10 11">
    <name type="scientific">Parasponia andersonii</name>
    <name type="common">Sponia andersonii</name>
    <dbReference type="NCBI Taxonomy" id="3476"/>
    <lineage>
        <taxon>Eukaryota</taxon>
        <taxon>Viridiplantae</taxon>
        <taxon>Streptophyta</taxon>
        <taxon>Embryophyta</taxon>
        <taxon>Tracheophyta</taxon>
        <taxon>Spermatophyta</taxon>
        <taxon>Magnoliopsida</taxon>
        <taxon>eudicotyledons</taxon>
        <taxon>Gunneridae</taxon>
        <taxon>Pentapetalae</taxon>
        <taxon>rosids</taxon>
        <taxon>fabids</taxon>
        <taxon>Rosales</taxon>
        <taxon>Cannabaceae</taxon>
        <taxon>Parasponia</taxon>
    </lineage>
</organism>
<dbReference type="PROSITE" id="PS00108">
    <property type="entry name" value="PROTEIN_KINASE_ST"/>
    <property type="match status" value="1"/>
</dbReference>
<dbReference type="EMBL" id="JXTB01000766">
    <property type="protein sequence ID" value="PON32965.1"/>
    <property type="molecule type" value="Genomic_DNA"/>
</dbReference>
<dbReference type="EC" id="2.7.11.1" evidence="1"/>
<dbReference type="PANTHER" id="PTHR27002:SF1050">
    <property type="entry name" value="CYSTEINE-RICH RECEPTOR-LIKE PROTEIN KINASE 5"/>
    <property type="match status" value="1"/>
</dbReference>
<feature type="non-terminal residue" evidence="10">
    <location>
        <position position="259"/>
    </location>
</feature>
<gene>
    <name evidence="10" type="ORF">PanWU01x14_356770</name>
</gene>
<dbReference type="InterPro" id="IPR000719">
    <property type="entry name" value="Prot_kinase_dom"/>
</dbReference>
<dbReference type="Gene3D" id="3.30.200.20">
    <property type="entry name" value="Phosphorylase Kinase, domain 1"/>
    <property type="match status" value="1"/>
</dbReference>
<keyword evidence="11" id="KW-1185">Reference proteome</keyword>
<feature type="domain" description="Protein kinase" evidence="9">
    <location>
        <begin position="38"/>
        <end position="259"/>
    </location>
</feature>
<comment type="catalytic activity">
    <reaction evidence="7">
        <text>L-threonyl-[protein] + ATP = O-phospho-L-threonyl-[protein] + ADP + H(+)</text>
        <dbReference type="Rhea" id="RHEA:46608"/>
        <dbReference type="Rhea" id="RHEA-COMP:11060"/>
        <dbReference type="Rhea" id="RHEA-COMP:11605"/>
        <dbReference type="ChEBI" id="CHEBI:15378"/>
        <dbReference type="ChEBI" id="CHEBI:30013"/>
        <dbReference type="ChEBI" id="CHEBI:30616"/>
        <dbReference type="ChEBI" id="CHEBI:61977"/>
        <dbReference type="ChEBI" id="CHEBI:456216"/>
        <dbReference type="EC" id="2.7.11.1"/>
    </reaction>
</comment>
<evidence type="ECO:0000313" key="11">
    <source>
        <dbReference type="Proteomes" id="UP000237105"/>
    </source>
</evidence>
<dbReference type="InterPro" id="IPR001245">
    <property type="entry name" value="Ser-Thr/Tyr_kinase_cat_dom"/>
</dbReference>
<keyword evidence="5 10" id="KW-0418">Kinase</keyword>
<dbReference type="PROSITE" id="PS50011">
    <property type="entry name" value="PROTEIN_KINASE_DOM"/>
    <property type="match status" value="1"/>
</dbReference>
<evidence type="ECO:0000259" key="9">
    <source>
        <dbReference type="PROSITE" id="PS50011"/>
    </source>
</evidence>
<dbReference type="Gene3D" id="1.10.510.10">
    <property type="entry name" value="Transferase(Phosphotransferase) domain 1"/>
    <property type="match status" value="1"/>
</dbReference>
<evidence type="ECO:0000256" key="3">
    <source>
        <dbReference type="ARBA" id="ARBA00022679"/>
    </source>
</evidence>
<reference evidence="11" key="1">
    <citation type="submission" date="2016-06" db="EMBL/GenBank/DDBJ databases">
        <title>Parallel loss of symbiosis genes in relatives of nitrogen-fixing non-legume Parasponia.</title>
        <authorList>
            <person name="Van Velzen R."/>
            <person name="Holmer R."/>
            <person name="Bu F."/>
            <person name="Rutten L."/>
            <person name="Van Zeijl A."/>
            <person name="Liu W."/>
            <person name="Santuari L."/>
            <person name="Cao Q."/>
            <person name="Sharma T."/>
            <person name="Shen D."/>
            <person name="Roswanjaya Y."/>
            <person name="Wardhani T."/>
            <person name="Kalhor M.S."/>
            <person name="Jansen J."/>
            <person name="Van den Hoogen J."/>
            <person name="Gungor B."/>
            <person name="Hartog M."/>
            <person name="Hontelez J."/>
            <person name="Verver J."/>
            <person name="Yang W.-C."/>
            <person name="Schijlen E."/>
            <person name="Repin R."/>
            <person name="Schilthuizen M."/>
            <person name="Schranz E."/>
            <person name="Heidstra R."/>
            <person name="Miyata K."/>
            <person name="Fedorova E."/>
            <person name="Kohlen W."/>
            <person name="Bisseling T."/>
            <person name="Smit S."/>
            <person name="Geurts R."/>
        </authorList>
    </citation>
    <scope>NUCLEOTIDE SEQUENCE [LARGE SCALE GENOMIC DNA]</scope>
    <source>
        <strain evidence="11">cv. WU1-14</strain>
    </source>
</reference>
<keyword evidence="2 10" id="KW-0723">Serine/threonine-protein kinase</keyword>
<evidence type="ECO:0000256" key="2">
    <source>
        <dbReference type="ARBA" id="ARBA00022527"/>
    </source>
</evidence>
<dbReference type="InterPro" id="IPR011009">
    <property type="entry name" value="Kinase-like_dom_sf"/>
</dbReference>
<evidence type="ECO:0000256" key="1">
    <source>
        <dbReference type="ARBA" id="ARBA00012513"/>
    </source>
</evidence>
<evidence type="ECO:0000256" key="4">
    <source>
        <dbReference type="ARBA" id="ARBA00022741"/>
    </source>
</evidence>
<dbReference type="SUPFAM" id="SSF56112">
    <property type="entry name" value="Protein kinase-like (PK-like)"/>
    <property type="match status" value="1"/>
</dbReference>
<dbReference type="AlphaFoldDB" id="A0A2P5A8T5"/>
<dbReference type="SMART" id="SM00220">
    <property type="entry name" value="S_TKc"/>
    <property type="match status" value="1"/>
</dbReference>
<evidence type="ECO:0000256" key="7">
    <source>
        <dbReference type="ARBA" id="ARBA00047899"/>
    </source>
</evidence>
<comment type="catalytic activity">
    <reaction evidence="8">
        <text>L-seryl-[protein] + ATP = O-phospho-L-seryl-[protein] + ADP + H(+)</text>
        <dbReference type="Rhea" id="RHEA:17989"/>
        <dbReference type="Rhea" id="RHEA-COMP:9863"/>
        <dbReference type="Rhea" id="RHEA-COMP:11604"/>
        <dbReference type="ChEBI" id="CHEBI:15378"/>
        <dbReference type="ChEBI" id="CHEBI:29999"/>
        <dbReference type="ChEBI" id="CHEBI:30616"/>
        <dbReference type="ChEBI" id="CHEBI:83421"/>
        <dbReference type="ChEBI" id="CHEBI:456216"/>
        <dbReference type="EC" id="2.7.11.1"/>
    </reaction>
</comment>
<dbReference type="OrthoDB" id="1918485at2759"/>
<evidence type="ECO:0000256" key="8">
    <source>
        <dbReference type="ARBA" id="ARBA00048679"/>
    </source>
</evidence>
<protein>
    <recommendedName>
        <fullName evidence="1">non-specific serine/threonine protein kinase</fullName>
        <ecNumber evidence="1">2.7.11.1</ecNumber>
    </recommendedName>
</protein>
<evidence type="ECO:0000313" key="10">
    <source>
        <dbReference type="EMBL" id="PON32965.1"/>
    </source>
</evidence>
<dbReference type="InterPro" id="IPR008271">
    <property type="entry name" value="Ser/Thr_kinase_AS"/>
</dbReference>
<dbReference type="GO" id="GO:0005886">
    <property type="term" value="C:plasma membrane"/>
    <property type="evidence" value="ECO:0007669"/>
    <property type="project" value="TreeGrafter"/>
</dbReference>
<proteinExistence type="predicted"/>
<name>A0A2P5A8T5_PARAD</name>
<dbReference type="Pfam" id="PF07714">
    <property type="entry name" value="PK_Tyr_Ser-Thr"/>
    <property type="match status" value="1"/>
</dbReference>
<sequence>MKVIYLFIRWFLLFRDEISNKDSLQFALEEIETATNIFSDNNKIWEGGFVKFTRSKLYCGILLNCVLHISSTHSITPPYFQGTLRLGIEQFKNEAILVGKIYHKNLVRLLGFCLEGEAKNLIYEFVTNRNLDYFVFGMVNRCYKIIAGISRGILYLQEDSRLKIIHRDLKASNILLDHEMNSKITDFGMAKIFVVGQTQGSTNRIVRTGCMSPEYAMHRQLSVKLDVFSFGVLVLEILSGKKNNFFYQSRGGAEDLLSY</sequence>
<evidence type="ECO:0000256" key="5">
    <source>
        <dbReference type="ARBA" id="ARBA00022777"/>
    </source>
</evidence>
<dbReference type="GO" id="GO:0004674">
    <property type="term" value="F:protein serine/threonine kinase activity"/>
    <property type="evidence" value="ECO:0007669"/>
    <property type="project" value="UniProtKB-KW"/>
</dbReference>
<evidence type="ECO:0000256" key="6">
    <source>
        <dbReference type="ARBA" id="ARBA00022840"/>
    </source>
</evidence>
<keyword evidence="4" id="KW-0547">Nucleotide-binding</keyword>
<dbReference type="GO" id="GO:0005524">
    <property type="term" value="F:ATP binding"/>
    <property type="evidence" value="ECO:0007669"/>
    <property type="project" value="UniProtKB-KW"/>
</dbReference>
<dbReference type="Proteomes" id="UP000237105">
    <property type="component" value="Unassembled WGS sequence"/>
</dbReference>
<accession>A0A2P5A8T5</accession>
<keyword evidence="6" id="KW-0067">ATP-binding</keyword>
<comment type="caution">
    <text evidence="10">The sequence shown here is derived from an EMBL/GenBank/DDBJ whole genome shotgun (WGS) entry which is preliminary data.</text>
</comment>
<dbReference type="FunFam" id="1.10.510.10:FF:001023">
    <property type="entry name" value="Os07g0541700 protein"/>
    <property type="match status" value="1"/>
</dbReference>